<name>A0AAV4JRU7_9GAST</name>
<comment type="caution">
    <text evidence="1">The sequence shown here is derived from an EMBL/GenBank/DDBJ whole genome shotgun (WGS) entry which is preliminary data.</text>
</comment>
<dbReference type="EMBL" id="BMAT01007016">
    <property type="protein sequence ID" value="GFS24217.1"/>
    <property type="molecule type" value="Genomic_DNA"/>
</dbReference>
<sequence>MECVGVHMNIVFTLVWQGGEEWEKHWGTAPISICHCLLSSHTTPPPPPLPPLTLVRPVGPDSGAIGRAVDRYLRGPGFDPQSGLNFICSPVPTQHLMGS</sequence>
<evidence type="ECO:0000313" key="1">
    <source>
        <dbReference type="EMBL" id="GFS24217.1"/>
    </source>
</evidence>
<dbReference type="AlphaFoldDB" id="A0AAV4JRU7"/>
<reference evidence="1 2" key="1">
    <citation type="journal article" date="2021" name="Elife">
        <title>Chloroplast acquisition without the gene transfer in kleptoplastic sea slugs, Plakobranchus ocellatus.</title>
        <authorList>
            <person name="Maeda T."/>
            <person name="Takahashi S."/>
            <person name="Yoshida T."/>
            <person name="Shimamura S."/>
            <person name="Takaki Y."/>
            <person name="Nagai Y."/>
            <person name="Toyoda A."/>
            <person name="Suzuki Y."/>
            <person name="Arimoto A."/>
            <person name="Ishii H."/>
            <person name="Satoh N."/>
            <person name="Nishiyama T."/>
            <person name="Hasebe M."/>
            <person name="Maruyama T."/>
            <person name="Minagawa J."/>
            <person name="Obokata J."/>
            <person name="Shigenobu S."/>
        </authorList>
    </citation>
    <scope>NUCLEOTIDE SEQUENCE [LARGE SCALE GENOMIC DNA]</scope>
</reference>
<proteinExistence type="predicted"/>
<evidence type="ECO:0000313" key="2">
    <source>
        <dbReference type="Proteomes" id="UP000762676"/>
    </source>
</evidence>
<protein>
    <submittedName>
        <fullName evidence="1">Uncharacterized protein</fullName>
    </submittedName>
</protein>
<accession>A0AAV4JRU7</accession>
<dbReference type="Proteomes" id="UP000762676">
    <property type="component" value="Unassembled WGS sequence"/>
</dbReference>
<gene>
    <name evidence="1" type="ORF">ElyMa_003409800</name>
</gene>
<keyword evidence="2" id="KW-1185">Reference proteome</keyword>
<organism evidence="1 2">
    <name type="scientific">Elysia marginata</name>
    <dbReference type="NCBI Taxonomy" id="1093978"/>
    <lineage>
        <taxon>Eukaryota</taxon>
        <taxon>Metazoa</taxon>
        <taxon>Spiralia</taxon>
        <taxon>Lophotrochozoa</taxon>
        <taxon>Mollusca</taxon>
        <taxon>Gastropoda</taxon>
        <taxon>Heterobranchia</taxon>
        <taxon>Euthyneura</taxon>
        <taxon>Panpulmonata</taxon>
        <taxon>Sacoglossa</taxon>
        <taxon>Placobranchoidea</taxon>
        <taxon>Plakobranchidae</taxon>
        <taxon>Elysia</taxon>
    </lineage>
</organism>